<comment type="caution">
    <text evidence="1">The sequence shown here is derived from an EMBL/GenBank/DDBJ whole genome shotgun (WGS) entry which is preliminary data.</text>
</comment>
<reference evidence="1 2" key="1">
    <citation type="submission" date="2024-01" db="EMBL/GenBank/DDBJ databases">
        <title>The genomes of 5 underutilized Papilionoideae crops provide insights into root nodulation and disease resistanc.</title>
        <authorList>
            <person name="Jiang F."/>
        </authorList>
    </citation>
    <scope>NUCLEOTIDE SEQUENCE [LARGE SCALE GENOMIC DNA]</scope>
    <source>
        <strain evidence="1">LVBAO_FW01</strain>
        <tissue evidence="1">Leaves</tissue>
    </source>
</reference>
<keyword evidence="2" id="KW-1185">Reference proteome</keyword>
<evidence type="ECO:0000313" key="1">
    <source>
        <dbReference type="EMBL" id="KAK7308444.1"/>
    </source>
</evidence>
<gene>
    <name evidence="1" type="ORF">VNO77_42049</name>
</gene>
<evidence type="ECO:0000313" key="2">
    <source>
        <dbReference type="Proteomes" id="UP001367508"/>
    </source>
</evidence>
<dbReference type="EMBL" id="JAYMYQ010000010">
    <property type="protein sequence ID" value="KAK7308444.1"/>
    <property type="molecule type" value="Genomic_DNA"/>
</dbReference>
<organism evidence="1 2">
    <name type="scientific">Canavalia gladiata</name>
    <name type="common">Sword bean</name>
    <name type="synonym">Dolichos gladiatus</name>
    <dbReference type="NCBI Taxonomy" id="3824"/>
    <lineage>
        <taxon>Eukaryota</taxon>
        <taxon>Viridiplantae</taxon>
        <taxon>Streptophyta</taxon>
        <taxon>Embryophyta</taxon>
        <taxon>Tracheophyta</taxon>
        <taxon>Spermatophyta</taxon>
        <taxon>Magnoliopsida</taxon>
        <taxon>eudicotyledons</taxon>
        <taxon>Gunneridae</taxon>
        <taxon>Pentapetalae</taxon>
        <taxon>rosids</taxon>
        <taxon>fabids</taxon>
        <taxon>Fabales</taxon>
        <taxon>Fabaceae</taxon>
        <taxon>Papilionoideae</taxon>
        <taxon>50 kb inversion clade</taxon>
        <taxon>NPAAA clade</taxon>
        <taxon>indigoferoid/millettioid clade</taxon>
        <taxon>Phaseoleae</taxon>
        <taxon>Canavalia</taxon>
    </lineage>
</organism>
<dbReference type="AlphaFoldDB" id="A0AAN9K1N4"/>
<dbReference type="Proteomes" id="UP001367508">
    <property type="component" value="Unassembled WGS sequence"/>
</dbReference>
<accession>A0AAN9K1N4</accession>
<protein>
    <submittedName>
        <fullName evidence="1">Uncharacterized protein</fullName>
    </submittedName>
</protein>
<sequence length="108" mass="12075">MAPLFSPLFLPFPHYNLVFAHPNPSSSSSSPITTSIDDKVPIFLFLSSKLFLFLTPRIKPLSSIFSYGKSLFITPKLHFCLVPLFSSLKLPLFLSLSPKSPSSTFPLW</sequence>
<name>A0AAN9K1N4_CANGL</name>
<proteinExistence type="predicted"/>